<organism evidence="1 3">
    <name type="scientific">Medicago truncatula</name>
    <name type="common">Barrel medic</name>
    <name type="synonym">Medicago tribuloides</name>
    <dbReference type="NCBI Taxonomy" id="3880"/>
    <lineage>
        <taxon>Eukaryota</taxon>
        <taxon>Viridiplantae</taxon>
        <taxon>Streptophyta</taxon>
        <taxon>Embryophyta</taxon>
        <taxon>Tracheophyta</taxon>
        <taxon>Spermatophyta</taxon>
        <taxon>Magnoliopsida</taxon>
        <taxon>eudicotyledons</taxon>
        <taxon>Gunneridae</taxon>
        <taxon>Pentapetalae</taxon>
        <taxon>rosids</taxon>
        <taxon>fabids</taxon>
        <taxon>Fabales</taxon>
        <taxon>Fabaceae</taxon>
        <taxon>Papilionoideae</taxon>
        <taxon>50 kb inversion clade</taxon>
        <taxon>NPAAA clade</taxon>
        <taxon>Hologalegina</taxon>
        <taxon>IRL clade</taxon>
        <taxon>Trifolieae</taxon>
        <taxon>Medicago</taxon>
    </lineage>
</organism>
<evidence type="ECO:0000313" key="2">
    <source>
        <dbReference type="EnsemblPlants" id="KEH20793"/>
    </source>
</evidence>
<keyword evidence="3" id="KW-1185">Reference proteome</keyword>
<dbReference type="EMBL" id="CM001224">
    <property type="protein sequence ID" value="KEH20793.1"/>
    <property type="molecule type" value="Genomic_DNA"/>
</dbReference>
<accession>A0A072TV95</accession>
<proteinExistence type="predicted"/>
<dbReference type="EnsemblPlants" id="KEH20793">
    <property type="protein sequence ID" value="KEH20793"/>
    <property type="gene ID" value="MTR_8g089970"/>
</dbReference>
<dbReference type="HOGENOM" id="CLU_2835060_0_0_1"/>
<reference evidence="1 3" key="2">
    <citation type="journal article" date="2014" name="BMC Genomics">
        <title>An improved genome release (version Mt4.0) for the model legume Medicago truncatula.</title>
        <authorList>
            <person name="Tang H."/>
            <person name="Krishnakumar V."/>
            <person name="Bidwell S."/>
            <person name="Rosen B."/>
            <person name="Chan A."/>
            <person name="Zhou S."/>
            <person name="Gentzbittel L."/>
            <person name="Childs K.L."/>
            <person name="Yandell M."/>
            <person name="Gundlach H."/>
            <person name="Mayer K.F."/>
            <person name="Schwartz D.C."/>
            <person name="Town C.D."/>
        </authorList>
    </citation>
    <scope>GENOME REANNOTATION</scope>
    <source>
        <strain evidence="1">A17</strain>
        <strain evidence="2 3">cv. Jemalong A17</strain>
    </source>
</reference>
<reference evidence="1 3" key="1">
    <citation type="journal article" date="2011" name="Nature">
        <title>The Medicago genome provides insight into the evolution of rhizobial symbioses.</title>
        <authorList>
            <person name="Young N.D."/>
            <person name="Debelle F."/>
            <person name="Oldroyd G.E."/>
            <person name="Geurts R."/>
            <person name="Cannon S.B."/>
            <person name="Udvardi M.K."/>
            <person name="Benedito V.A."/>
            <person name="Mayer K.F."/>
            <person name="Gouzy J."/>
            <person name="Schoof H."/>
            <person name="Van de Peer Y."/>
            <person name="Proost S."/>
            <person name="Cook D.R."/>
            <person name="Meyers B.C."/>
            <person name="Spannagl M."/>
            <person name="Cheung F."/>
            <person name="De Mita S."/>
            <person name="Krishnakumar V."/>
            <person name="Gundlach H."/>
            <person name="Zhou S."/>
            <person name="Mudge J."/>
            <person name="Bharti A.K."/>
            <person name="Murray J.D."/>
            <person name="Naoumkina M.A."/>
            <person name="Rosen B."/>
            <person name="Silverstein K.A."/>
            <person name="Tang H."/>
            <person name="Rombauts S."/>
            <person name="Zhao P.X."/>
            <person name="Zhou P."/>
            <person name="Barbe V."/>
            <person name="Bardou P."/>
            <person name="Bechner M."/>
            <person name="Bellec A."/>
            <person name="Berger A."/>
            <person name="Berges H."/>
            <person name="Bidwell S."/>
            <person name="Bisseling T."/>
            <person name="Choisne N."/>
            <person name="Couloux A."/>
            <person name="Denny R."/>
            <person name="Deshpande S."/>
            <person name="Dai X."/>
            <person name="Doyle J.J."/>
            <person name="Dudez A.M."/>
            <person name="Farmer A.D."/>
            <person name="Fouteau S."/>
            <person name="Franken C."/>
            <person name="Gibelin C."/>
            <person name="Gish J."/>
            <person name="Goldstein S."/>
            <person name="Gonzalez A.J."/>
            <person name="Green P.J."/>
            <person name="Hallab A."/>
            <person name="Hartog M."/>
            <person name="Hua A."/>
            <person name="Humphray S.J."/>
            <person name="Jeong D.H."/>
            <person name="Jing Y."/>
            <person name="Jocker A."/>
            <person name="Kenton S.M."/>
            <person name="Kim D.J."/>
            <person name="Klee K."/>
            <person name="Lai H."/>
            <person name="Lang C."/>
            <person name="Lin S."/>
            <person name="Macmil S.L."/>
            <person name="Magdelenat G."/>
            <person name="Matthews L."/>
            <person name="McCorrison J."/>
            <person name="Monaghan E.L."/>
            <person name="Mun J.H."/>
            <person name="Najar F.Z."/>
            <person name="Nicholson C."/>
            <person name="Noirot C."/>
            <person name="O'Bleness M."/>
            <person name="Paule C.R."/>
            <person name="Poulain J."/>
            <person name="Prion F."/>
            <person name="Qin B."/>
            <person name="Qu C."/>
            <person name="Retzel E.F."/>
            <person name="Riddle C."/>
            <person name="Sallet E."/>
            <person name="Samain S."/>
            <person name="Samson N."/>
            <person name="Sanders I."/>
            <person name="Saurat O."/>
            <person name="Scarpelli C."/>
            <person name="Schiex T."/>
            <person name="Segurens B."/>
            <person name="Severin A.J."/>
            <person name="Sherrier D.J."/>
            <person name="Shi R."/>
            <person name="Sims S."/>
            <person name="Singer S.R."/>
            <person name="Sinharoy S."/>
            <person name="Sterck L."/>
            <person name="Viollet A."/>
            <person name="Wang B.B."/>
            <person name="Wang K."/>
            <person name="Wang M."/>
            <person name="Wang X."/>
            <person name="Warfsmann J."/>
            <person name="Weissenbach J."/>
            <person name="White D.D."/>
            <person name="White J.D."/>
            <person name="Wiley G.B."/>
            <person name="Wincker P."/>
            <person name="Xing Y."/>
            <person name="Yang L."/>
            <person name="Yao Z."/>
            <person name="Ying F."/>
            <person name="Zhai J."/>
            <person name="Zhou L."/>
            <person name="Zuber A."/>
            <person name="Denarie J."/>
            <person name="Dixon R.A."/>
            <person name="May G.D."/>
            <person name="Schwartz D.C."/>
            <person name="Rogers J."/>
            <person name="Quetier F."/>
            <person name="Town C.D."/>
            <person name="Roe B.A."/>
        </authorList>
    </citation>
    <scope>NUCLEOTIDE SEQUENCE [LARGE SCALE GENOMIC DNA]</scope>
    <source>
        <strain evidence="1">A17</strain>
        <strain evidence="2 3">cv. Jemalong A17</strain>
    </source>
</reference>
<reference evidence="2" key="3">
    <citation type="submission" date="2015-04" db="UniProtKB">
        <authorList>
            <consortium name="EnsemblPlants"/>
        </authorList>
    </citation>
    <scope>IDENTIFICATION</scope>
    <source>
        <strain evidence="2">cv. Jemalong A17</strain>
    </source>
</reference>
<name>A0A072TV95_MEDTR</name>
<dbReference type="AlphaFoldDB" id="A0A072TV95"/>
<gene>
    <name evidence="1" type="ordered locus">MTR_8g089970</name>
</gene>
<protein>
    <submittedName>
        <fullName evidence="1 2">Uncharacterized protein</fullName>
    </submittedName>
</protein>
<evidence type="ECO:0000313" key="3">
    <source>
        <dbReference type="Proteomes" id="UP000002051"/>
    </source>
</evidence>
<dbReference type="Proteomes" id="UP000002051">
    <property type="component" value="Chromosome 8"/>
</dbReference>
<evidence type="ECO:0000313" key="1">
    <source>
        <dbReference type="EMBL" id="KEH20793.1"/>
    </source>
</evidence>
<sequence length="66" mass="7474">MTLAFPKPNTMNEGKYPLEIPTFRNKPPPFIDAANLMFLKCLHCNASLPLSFFSTCTNKKVRLSLN</sequence>